<dbReference type="InterPro" id="IPR030665">
    <property type="entry name" value="KaiC"/>
</dbReference>
<dbReference type="KEGG" id="nhy:JQS43_04185"/>
<feature type="domain" description="KaiC" evidence="7">
    <location>
        <begin position="3"/>
        <end position="234"/>
    </location>
</feature>
<dbReference type="EMBL" id="CP070499">
    <property type="protein sequence ID" value="QSB15558.1"/>
    <property type="molecule type" value="Genomic_DNA"/>
</dbReference>
<dbReference type="PIRSF" id="PIRSF039117">
    <property type="entry name" value="KaiC"/>
    <property type="match status" value="1"/>
</dbReference>
<dbReference type="Gene3D" id="3.40.50.300">
    <property type="entry name" value="P-loop containing nucleotide triphosphate hydrolases"/>
    <property type="match status" value="2"/>
</dbReference>
<dbReference type="GO" id="GO:0004674">
    <property type="term" value="F:protein serine/threonine kinase activity"/>
    <property type="evidence" value="ECO:0007669"/>
    <property type="project" value="UniProtKB-EC"/>
</dbReference>
<dbReference type="GO" id="GO:0016787">
    <property type="term" value="F:hydrolase activity"/>
    <property type="evidence" value="ECO:0007669"/>
    <property type="project" value="UniProtKB-KW"/>
</dbReference>
<sequence length="467" mass="51041">MTDRLATGSSALNAVLGGGFPRNAINLVIGLPGTGKTVLAQQCIFHTATEEQPAIYLSTVSEPLEKILRFGQTLSFFEPTAVGGRVRYDDLGEVLAQQGLSGVLDRVRSLLREMRPGIMVIDSFKALHPYAEDEGEFRRFLHTLAGTVSAFPVTSLWVGEYEESETAVAPEFAVADSIISLTEGPTQESRFRSIQVRKLRGSDFRPGEHAYRITTEGLQVFPRLVDPREQPQRFRPVDNTRRLSSGIQALDDMLSDGYRPGATTVVAGPPGSGKTLMGLHFVFGGVAAGERGLIATLQERPAQLEQLAATFGWSIKESPVTVMYRSPVNLHLDEWAYQLLDTVAKTGATRILVDSLSDLQLATNNPVEFRTYLYALLHRLAAAGVSLMATMDLPELVGISRLTENSPTHLVDNVVLLQYTGLATTVNRTLTVLKTRTSTHDLRVREFEITPKGIVLTAGQPPFPLPS</sequence>
<proteinExistence type="predicted"/>
<evidence type="ECO:0000256" key="6">
    <source>
        <dbReference type="ARBA" id="ARBA00022801"/>
    </source>
</evidence>
<dbReference type="InterPro" id="IPR027417">
    <property type="entry name" value="P-loop_NTPase"/>
</dbReference>
<dbReference type="SUPFAM" id="SSF52540">
    <property type="entry name" value="P-loop containing nucleoside triphosphate hydrolases"/>
    <property type="match status" value="2"/>
</dbReference>
<dbReference type="InterPro" id="IPR010624">
    <property type="entry name" value="KaiC_dom"/>
</dbReference>
<evidence type="ECO:0000256" key="3">
    <source>
        <dbReference type="ARBA" id="ARBA00022679"/>
    </source>
</evidence>
<dbReference type="InterPro" id="IPR014774">
    <property type="entry name" value="KaiC-like_dom"/>
</dbReference>
<feature type="domain" description="KaiC" evidence="7">
    <location>
        <begin position="241"/>
        <end position="467"/>
    </location>
</feature>
<evidence type="ECO:0000313" key="9">
    <source>
        <dbReference type="Proteomes" id="UP000662857"/>
    </source>
</evidence>
<keyword evidence="9" id="KW-1185">Reference proteome</keyword>
<accession>A0A895YNP5</accession>
<name>A0A895YNP5_9ACTN</name>
<evidence type="ECO:0000256" key="1">
    <source>
        <dbReference type="ARBA" id="ARBA00012513"/>
    </source>
</evidence>
<dbReference type="AlphaFoldDB" id="A0A895YNP5"/>
<keyword evidence="2" id="KW-0597">Phosphoprotein</keyword>
<dbReference type="InterPro" id="IPR051347">
    <property type="entry name" value="Circadian_clock_KaiC-rel"/>
</dbReference>
<dbReference type="Proteomes" id="UP000662857">
    <property type="component" value="Chromosome"/>
</dbReference>
<keyword evidence="5" id="KW-0418">Kinase</keyword>
<gene>
    <name evidence="8" type="ORF">JQS43_04185</name>
</gene>
<protein>
    <recommendedName>
        <fullName evidence="1">non-specific serine/threonine protein kinase</fullName>
        <ecNumber evidence="1">2.7.11.1</ecNumber>
    </recommendedName>
</protein>
<dbReference type="PANTHER" id="PTHR42926">
    <property type="match status" value="1"/>
</dbReference>
<dbReference type="PANTHER" id="PTHR42926:SF1">
    <property type="entry name" value="CIRCADIAN CLOCK OSCILLATOR PROTEIN KAIC 1"/>
    <property type="match status" value="1"/>
</dbReference>
<dbReference type="EC" id="2.7.11.1" evidence="1"/>
<reference evidence="8" key="1">
    <citation type="submission" date="2021-02" db="EMBL/GenBank/DDBJ databases">
        <title>Natrosporangium hydrolyticum gen. nov., sp. nov, a haloalkaliphilic actinobacterium from a soda solonchak soil.</title>
        <authorList>
            <person name="Sorokin D.Y."/>
            <person name="Khijniak T.V."/>
            <person name="Zakharycheva A.P."/>
            <person name="Boueva O.V."/>
            <person name="Ariskina E.V."/>
            <person name="Hahnke R.L."/>
            <person name="Bunk B."/>
            <person name="Sproer C."/>
            <person name="Schumann P."/>
            <person name="Evtushenko L.I."/>
            <person name="Kublanov I.V."/>
        </authorList>
    </citation>
    <scope>NUCLEOTIDE SEQUENCE</scope>
    <source>
        <strain evidence="8">DSM 106523</strain>
    </source>
</reference>
<evidence type="ECO:0000256" key="2">
    <source>
        <dbReference type="ARBA" id="ARBA00022553"/>
    </source>
</evidence>
<dbReference type="PROSITE" id="PS51146">
    <property type="entry name" value="KAIC"/>
    <property type="match status" value="2"/>
</dbReference>
<evidence type="ECO:0000256" key="5">
    <source>
        <dbReference type="ARBA" id="ARBA00022777"/>
    </source>
</evidence>
<keyword evidence="3" id="KW-0808">Transferase</keyword>
<organism evidence="8 9">
    <name type="scientific">Natronosporangium hydrolyticum</name>
    <dbReference type="NCBI Taxonomy" id="2811111"/>
    <lineage>
        <taxon>Bacteria</taxon>
        <taxon>Bacillati</taxon>
        <taxon>Actinomycetota</taxon>
        <taxon>Actinomycetes</taxon>
        <taxon>Micromonosporales</taxon>
        <taxon>Micromonosporaceae</taxon>
        <taxon>Natronosporangium</taxon>
    </lineage>
</organism>
<evidence type="ECO:0000256" key="4">
    <source>
        <dbReference type="ARBA" id="ARBA00022737"/>
    </source>
</evidence>
<dbReference type="Pfam" id="PF06745">
    <property type="entry name" value="ATPase"/>
    <property type="match status" value="2"/>
</dbReference>
<dbReference type="RefSeq" id="WP_239677736.1">
    <property type="nucleotide sequence ID" value="NZ_CP070499.1"/>
</dbReference>
<keyword evidence="6" id="KW-0378">Hydrolase</keyword>
<dbReference type="GO" id="GO:0005524">
    <property type="term" value="F:ATP binding"/>
    <property type="evidence" value="ECO:0007669"/>
    <property type="project" value="InterPro"/>
</dbReference>
<evidence type="ECO:0000313" key="8">
    <source>
        <dbReference type="EMBL" id="QSB15558.1"/>
    </source>
</evidence>
<keyword evidence="4" id="KW-0677">Repeat</keyword>
<evidence type="ECO:0000259" key="7">
    <source>
        <dbReference type="PROSITE" id="PS51146"/>
    </source>
</evidence>